<comment type="caution">
    <text evidence="3">The sequence shown here is derived from an EMBL/GenBank/DDBJ whole genome shotgun (WGS) entry which is preliminary data.</text>
</comment>
<dbReference type="InterPro" id="IPR052019">
    <property type="entry name" value="F420H2_bilvrd_red/Heme_oxyg"/>
</dbReference>
<reference evidence="3" key="1">
    <citation type="submission" date="2021-03" db="EMBL/GenBank/DDBJ databases">
        <title>Actinotalea soli sp. nov., isolated from soil.</title>
        <authorList>
            <person name="Ping W."/>
            <person name="Zhang J."/>
        </authorList>
    </citation>
    <scope>NUCLEOTIDE SEQUENCE</scope>
    <source>
        <strain evidence="3">BY-33</strain>
    </source>
</reference>
<proteinExistence type="predicted"/>
<dbReference type="NCBIfam" id="TIGR03618">
    <property type="entry name" value="Rv1155_F420"/>
    <property type="match status" value="1"/>
</dbReference>
<sequence length="149" mass="16217">MTDTASTAPASDDGARAAGLRLPSELVDLLRGTATCYLATVMPDGSPQLTQTWVDTDGADVLINTVTGHRKTRNVRGDPRVSLVVSSPARPSRYAEIRGLVTAMTTEGAEEHIEALAQRYLGRPYPWYGGRHERRVVLRISPRKITTMG</sequence>
<evidence type="ECO:0000259" key="2">
    <source>
        <dbReference type="Pfam" id="PF01243"/>
    </source>
</evidence>
<accession>A0A939LVH1</accession>
<dbReference type="GO" id="GO:0070967">
    <property type="term" value="F:coenzyme F420 binding"/>
    <property type="evidence" value="ECO:0007669"/>
    <property type="project" value="TreeGrafter"/>
</dbReference>
<dbReference type="InterPro" id="IPR019920">
    <property type="entry name" value="F420-binding_dom_put"/>
</dbReference>
<organism evidence="3 4">
    <name type="scientific">Actinotalea soli</name>
    <dbReference type="NCBI Taxonomy" id="2819234"/>
    <lineage>
        <taxon>Bacteria</taxon>
        <taxon>Bacillati</taxon>
        <taxon>Actinomycetota</taxon>
        <taxon>Actinomycetes</taxon>
        <taxon>Micrococcales</taxon>
        <taxon>Cellulomonadaceae</taxon>
        <taxon>Actinotalea</taxon>
    </lineage>
</organism>
<dbReference type="EMBL" id="JAGEMK010000014">
    <property type="protein sequence ID" value="MBO1753465.1"/>
    <property type="molecule type" value="Genomic_DNA"/>
</dbReference>
<evidence type="ECO:0000313" key="4">
    <source>
        <dbReference type="Proteomes" id="UP000664209"/>
    </source>
</evidence>
<evidence type="ECO:0000313" key="3">
    <source>
        <dbReference type="EMBL" id="MBO1753465.1"/>
    </source>
</evidence>
<dbReference type="Pfam" id="PF01243">
    <property type="entry name" value="PNPOx_N"/>
    <property type="match status" value="1"/>
</dbReference>
<keyword evidence="4" id="KW-1185">Reference proteome</keyword>
<dbReference type="InterPro" id="IPR011576">
    <property type="entry name" value="Pyridox_Oxase_N"/>
</dbReference>
<dbReference type="GO" id="GO:0005829">
    <property type="term" value="C:cytosol"/>
    <property type="evidence" value="ECO:0007669"/>
    <property type="project" value="TreeGrafter"/>
</dbReference>
<dbReference type="PANTHER" id="PTHR35176:SF6">
    <property type="entry name" value="HEME OXYGENASE HI_0854-RELATED"/>
    <property type="match status" value="1"/>
</dbReference>
<dbReference type="AlphaFoldDB" id="A0A939LVH1"/>
<dbReference type="Gene3D" id="2.30.110.10">
    <property type="entry name" value="Electron Transport, Fmn-binding Protein, Chain A"/>
    <property type="match status" value="1"/>
</dbReference>
<dbReference type="PANTHER" id="PTHR35176">
    <property type="entry name" value="HEME OXYGENASE HI_0854-RELATED"/>
    <property type="match status" value="1"/>
</dbReference>
<dbReference type="SUPFAM" id="SSF50475">
    <property type="entry name" value="FMN-binding split barrel"/>
    <property type="match status" value="1"/>
</dbReference>
<dbReference type="RefSeq" id="WP_208057154.1">
    <property type="nucleotide sequence ID" value="NZ_JAGEMK010000014.1"/>
</dbReference>
<feature type="domain" description="Pyridoxamine 5'-phosphate oxidase N-terminal" evidence="2">
    <location>
        <begin position="23"/>
        <end position="148"/>
    </location>
</feature>
<protein>
    <submittedName>
        <fullName evidence="3">PPOX class F420-dependent oxidoreductase</fullName>
    </submittedName>
</protein>
<dbReference type="GO" id="GO:0016627">
    <property type="term" value="F:oxidoreductase activity, acting on the CH-CH group of donors"/>
    <property type="evidence" value="ECO:0007669"/>
    <property type="project" value="TreeGrafter"/>
</dbReference>
<keyword evidence="1" id="KW-0560">Oxidoreductase</keyword>
<dbReference type="Proteomes" id="UP000664209">
    <property type="component" value="Unassembled WGS sequence"/>
</dbReference>
<name>A0A939LVH1_9CELL</name>
<gene>
    <name evidence="3" type="ORF">J4G33_16790</name>
</gene>
<dbReference type="InterPro" id="IPR012349">
    <property type="entry name" value="Split_barrel_FMN-bd"/>
</dbReference>
<evidence type="ECO:0000256" key="1">
    <source>
        <dbReference type="ARBA" id="ARBA00023002"/>
    </source>
</evidence>